<reference evidence="4" key="1">
    <citation type="journal article" date="2019" name="Environ. Microbiol.">
        <title>Fungal ecological strategies reflected in gene transcription - a case study of two litter decomposers.</title>
        <authorList>
            <person name="Barbi F."/>
            <person name="Kohler A."/>
            <person name="Barry K."/>
            <person name="Baskaran P."/>
            <person name="Daum C."/>
            <person name="Fauchery L."/>
            <person name="Ihrmark K."/>
            <person name="Kuo A."/>
            <person name="LaButti K."/>
            <person name="Lipzen A."/>
            <person name="Morin E."/>
            <person name="Grigoriev I.V."/>
            <person name="Henrissat B."/>
            <person name="Lindahl B."/>
            <person name="Martin F."/>
        </authorList>
    </citation>
    <scope>NUCLEOTIDE SEQUENCE</scope>
    <source>
        <strain evidence="4">JB14</strain>
    </source>
</reference>
<dbReference type="InterPro" id="IPR029069">
    <property type="entry name" value="HotDog_dom_sf"/>
</dbReference>
<dbReference type="InterPro" id="IPR050830">
    <property type="entry name" value="Fungal_FAS"/>
</dbReference>
<accession>A0A6A4HRE3</accession>
<dbReference type="SUPFAM" id="SSF52151">
    <property type="entry name" value="FabD/lysophospholipase-like"/>
    <property type="match status" value="1"/>
</dbReference>
<dbReference type="PANTHER" id="PTHR10982">
    <property type="entry name" value="MALONYL COA-ACYL CARRIER PROTEIN TRANSACYLASE"/>
    <property type="match status" value="1"/>
</dbReference>
<proteinExistence type="predicted"/>
<dbReference type="PANTHER" id="PTHR10982:SF21">
    <property type="entry name" value="FATTY ACID SYNTHASE SUBUNIT BETA"/>
    <property type="match status" value="1"/>
</dbReference>
<organism evidence="4 5">
    <name type="scientific">Gymnopus androsaceus JB14</name>
    <dbReference type="NCBI Taxonomy" id="1447944"/>
    <lineage>
        <taxon>Eukaryota</taxon>
        <taxon>Fungi</taxon>
        <taxon>Dikarya</taxon>
        <taxon>Basidiomycota</taxon>
        <taxon>Agaricomycotina</taxon>
        <taxon>Agaricomycetes</taxon>
        <taxon>Agaricomycetidae</taxon>
        <taxon>Agaricales</taxon>
        <taxon>Marasmiineae</taxon>
        <taxon>Omphalotaceae</taxon>
        <taxon>Gymnopus</taxon>
    </lineage>
</organism>
<dbReference type="Proteomes" id="UP000799118">
    <property type="component" value="Unassembled WGS sequence"/>
</dbReference>
<dbReference type="Pfam" id="PF22235">
    <property type="entry name" value="FAS1_thioest_ins"/>
    <property type="match status" value="1"/>
</dbReference>
<name>A0A6A4HRE3_9AGAR</name>
<dbReference type="EMBL" id="ML769443">
    <property type="protein sequence ID" value="KAE9401662.1"/>
    <property type="molecule type" value="Genomic_DNA"/>
</dbReference>
<evidence type="ECO:0000313" key="4">
    <source>
        <dbReference type="EMBL" id="KAE9401662.1"/>
    </source>
</evidence>
<gene>
    <name evidence="4" type="ORF">BT96DRAFT_991832</name>
</gene>
<dbReference type="Gene3D" id="6.10.60.10">
    <property type="match status" value="1"/>
</dbReference>
<dbReference type="Pfam" id="PF00698">
    <property type="entry name" value="Acyl_transf_1"/>
    <property type="match status" value="1"/>
</dbReference>
<keyword evidence="1" id="KW-0808">Transferase</keyword>
<dbReference type="Gene3D" id="3.40.366.10">
    <property type="entry name" value="Malonyl-Coenzyme A Acyl Carrier Protein, domain 2"/>
    <property type="match status" value="1"/>
</dbReference>
<dbReference type="InterPro" id="IPR016035">
    <property type="entry name" value="Acyl_Trfase/lysoPLipase"/>
</dbReference>
<keyword evidence="2" id="KW-1133">Transmembrane helix</keyword>
<sequence length="545" mass="60264">MATQSQALEVGTTVKHKNILLIRAGKSSIGVEIVEGLVSGGTHIVITTSCYDHSPVEYHQAQRALFDFIHTTLGMDLDFILPFAGIPENSREIDGIDDKSDLVAPGKVVKVKGHIYCNGKPVLTEEPDYIVTWFEWEDESRSLTPGLPLVFQLQSKVLFKDRVSFCELLVTGDIFIQDQLKNFHKVGSVDFQADDAHGNPVVSYLQRHGVAQGLTVPLANKGYTLTSMEGSTSFSALLTNEPYSGVSGDSNPIHINPYFSCYAGLPERVLSYNVSFVRMVLPGEEFTVNIRHLGMRDGNIVVKVETVNSSSEKVLEGAWYGMDLYNTSPAARAVWDSADEHCRAVYGFSIVKNVKDNPKDKTIHFGGIKGQAIRQRYMEMSYDTDKDGHVKTLPLFADIVILTPKYTFNHRNGVLFAQIALVVTEKAAFEDMRAKGFVQTDCAFAGHSLGEYSALASIANVLTISALVDIIFYCGITMQRAVERDLENCSNYAISLELFWRLLTNVEGQQYVCAGELVALQTMMNVSRVKIRNANVTTPKRASVV</sequence>
<evidence type="ECO:0000313" key="5">
    <source>
        <dbReference type="Proteomes" id="UP000799118"/>
    </source>
</evidence>
<dbReference type="PRINTS" id="PR01483">
    <property type="entry name" value="FASYNTHASE"/>
</dbReference>
<dbReference type="Gene3D" id="3.10.129.10">
    <property type="entry name" value="Hotdog Thioesterase"/>
    <property type="match status" value="1"/>
</dbReference>
<keyword evidence="2" id="KW-0812">Transmembrane</keyword>
<feature type="transmembrane region" description="Helical" evidence="2">
    <location>
        <begin position="452"/>
        <end position="476"/>
    </location>
</feature>
<dbReference type="InterPro" id="IPR014043">
    <property type="entry name" value="Acyl_transferase_dom"/>
</dbReference>
<dbReference type="GO" id="GO:0006633">
    <property type="term" value="P:fatty acid biosynthetic process"/>
    <property type="evidence" value="ECO:0007669"/>
    <property type="project" value="InterPro"/>
</dbReference>
<feature type="domain" description="Malonyl-CoA:ACP transacylase (MAT)" evidence="3">
    <location>
        <begin position="321"/>
        <end position="491"/>
    </location>
</feature>
<dbReference type="InterPro" id="IPR003965">
    <property type="entry name" value="Fatty_acid_synthase"/>
</dbReference>
<protein>
    <recommendedName>
        <fullName evidence="3">Malonyl-CoA:ACP transacylase (MAT) domain-containing protein</fullName>
    </recommendedName>
</protein>
<dbReference type="GO" id="GO:0005835">
    <property type="term" value="C:fatty acid synthase complex"/>
    <property type="evidence" value="ECO:0007669"/>
    <property type="project" value="InterPro"/>
</dbReference>
<evidence type="ECO:0000256" key="1">
    <source>
        <dbReference type="ARBA" id="ARBA00022679"/>
    </source>
</evidence>
<keyword evidence="5" id="KW-1185">Reference proteome</keyword>
<dbReference type="InterPro" id="IPR001227">
    <property type="entry name" value="Ac_transferase_dom_sf"/>
</dbReference>
<evidence type="ECO:0000256" key="2">
    <source>
        <dbReference type="SAM" id="Phobius"/>
    </source>
</evidence>
<keyword evidence="2" id="KW-0472">Membrane</keyword>
<dbReference type="AlphaFoldDB" id="A0A6A4HRE3"/>
<dbReference type="SUPFAM" id="SSF54637">
    <property type="entry name" value="Thioesterase/thiol ester dehydrase-isomerase"/>
    <property type="match status" value="1"/>
</dbReference>
<dbReference type="Gene3D" id="2.40.128.700">
    <property type="match status" value="1"/>
</dbReference>
<dbReference type="Gene3D" id="3.40.50.720">
    <property type="entry name" value="NAD(P)-binding Rossmann-like Domain"/>
    <property type="match status" value="1"/>
</dbReference>
<dbReference type="OrthoDB" id="3045391at2759"/>
<dbReference type="GO" id="GO:0004312">
    <property type="term" value="F:fatty acid synthase activity"/>
    <property type="evidence" value="ECO:0007669"/>
    <property type="project" value="InterPro"/>
</dbReference>
<evidence type="ECO:0000259" key="3">
    <source>
        <dbReference type="Pfam" id="PF00698"/>
    </source>
</evidence>